<keyword evidence="9" id="KW-0472">Membrane</keyword>
<dbReference type="EMBL" id="LR862145">
    <property type="protein sequence ID" value="CAD1825429.1"/>
    <property type="molecule type" value="Genomic_DNA"/>
</dbReference>
<reference evidence="12" key="1">
    <citation type="submission" date="2020-07" db="EMBL/GenBank/DDBJ databases">
        <authorList>
            <person name="Lin J."/>
        </authorList>
    </citation>
    <scope>NUCLEOTIDE SEQUENCE</scope>
</reference>
<keyword evidence="9" id="KW-1133">Transmembrane helix</keyword>
<dbReference type="SUPFAM" id="SSF52172">
    <property type="entry name" value="CheY-like"/>
    <property type="match status" value="1"/>
</dbReference>
<dbReference type="Gene3D" id="1.10.287.130">
    <property type="match status" value="1"/>
</dbReference>
<feature type="transmembrane region" description="Helical" evidence="9">
    <location>
        <begin position="421"/>
        <end position="442"/>
    </location>
</feature>
<evidence type="ECO:0000256" key="4">
    <source>
        <dbReference type="ARBA" id="ARBA00022553"/>
    </source>
</evidence>
<dbReference type="SUPFAM" id="SSF47384">
    <property type="entry name" value="Homodimeric domain of signal transducing histidine kinase"/>
    <property type="match status" value="1"/>
</dbReference>
<dbReference type="SUPFAM" id="SSF55874">
    <property type="entry name" value="ATPase domain of HSP90 chaperone/DNA topoisomerase II/histidine kinase"/>
    <property type="match status" value="1"/>
</dbReference>
<dbReference type="Pfam" id="PF02518">
    <property type="entry name" value="HATPase_c"/>
    <property type="match status" value="1"/>
</dbReference>
<proteinExistence type="predicted"/>
<evidence type="ECO:0000256" key="9">
    <source>
        <dbReference type="SAM" id="Phobius"/>
    </source>
</evidence>
<dbReference type="Gene3D" id="3.30.565.10">
    <property type="entry name" value="Histidine kinase-like ATPase, C-terminal domain"/>
    <property type="match status" value="1"/>
</dbReference>
<feature type="region of interest" description="Disordered" evidence="8">
    <location>
        <begin position="869"/>
        <end position="888"/>
    </location>
</feature>
<dbReference type="InterPro" id="IPR036890">
    <property type="entry name" value="HATPase_C_sf"/>
</dbReference>
<evidence type="ECO:0000256" key="3">
    <source>
        <dbReference type="ARBA" id="ARBA00012438"/>
    </source>
</evidence>
<dbReference type="InterPro" id="IPR036097">
    <property type="entry name" value="HisK_dim/P_sf"/>
</dbReference>
<keyword evidence="9" id="KW-0812">Transmembrane</keyword>
<dbReference type="InterPro" id="IPR003661">
    <property type="entry name" value="HisK_dim/P_dom"/>
</dbReference>
<dbReference type="SMART" id="SM00387">
    <property type="entry name" value="HATPase_c"/>
    <property type="match status" value="1"/>
</dbReference>
<dbReference type="InterPro" id="IPR005467">
    <property type="entry name" value="His_kinase_dom"/>
</dbReference>
<comment type="catalytic activity">
    <reaction evidence="1">
        <text>ATP + protein L-histidine = ADP + protein N-phospho-L-histidine.</text>
        <dbReference type="EC" id="2.7.13.3"/>
    </reaction>
</comment>
<feature type="modified residue" description="4-aspartylphosphate" evidence="7">
    <location>
        <position position="1094"/>
    </location>
</feature>
<evidence type="ECO:0000256" key="7">
    <source>
        <dbReference type="PROSITE-ProRule" id="PRU00169"/>
    </source>
</evidence>
<dbReference type="SMART" id="SM00448">
    <property type="entry name" value="REC"/>
    <property type="match status" value="1"/>
</dbReference>
<dbReference type="EC" id="2.7.13.3" evidence="3"/>
<dbReference type="InterPro" id="IPR003594">
    <property type="entry name" value="HATPase_dom"/>
</dbReference>
<dbReference type="PANTHER" id="PTHR43719">
    <property type="entry name" value="TWO-COMPONENT HISTIDINE KINASE"/>
    <property type="match status" value="1"/>
</dbReference>
<dbReference type="AlphaFoldDB" id="A0A6V7P3L5"/>
<evidence type="ECO:0000256" key="2">
    <source>
        <dbReference type="ARBA" id="ARBA00002427"/>
    </source>
</evidence>
<sequence length="1165" mass="129961">MEIQNPRNPQCNSPNRKNRSIGYIRAYGDEATAFYLRNLPSPNPRNPLLEQKARVRVRVSVRIWEKGREVEEEDDEEGEELGRGEARGSRGDFLHLIGAGEVVVVLGISVISLFLLTTKHANETLEDAANNMEVALLNNVVDRAHFLVQVNASAFAVAEALGSPKHLFFLDIENKVAPKLFMALAMNPLVAQVSYVGLDGLVFSYYRENGVISILFSNSSRPSNNSDSHRWYGQSADQSTGDPLGDAVVLPFQMPDVTHWLHDVFNGTKGGYVSLEIGFTKPKDQMLIFAAPFAELGLVSFGVYVNDFVDHIFDIDLFEGHLYLDINGTNISAQNRLLHTYHTLKNNTMLTLSSDRNNFTEMEKYISHICNCSTSSTSPISVSDTRYKIAYACSEVSGFQLVFALFLPFKEILQPFQEMEVIILVLLSIMIFVVILGSYIILRLFKRSQIQEVLLRANLIKQKEAVQQAERKSMNKSLAFASASHDVRNSLAGITGLIEFCRRDVAPQSELDINLEQMKTCALKLLEILNTILDTSKVEAGKMQLEEVEFDMAQVIEESIDIFHVVALKKGLEIVWDPCNCSVLKSPIVKGDFKRLKQILDNLIGNAVKFTSEGSIVVRAWAKKPTLKNSEVSSKYGCRLSKIFGLLSTYFSKNGAYVDLQNLNSDQHDSNSIEFIFEVDDTGVGIPKEKRASVFENYVQVKESSKEGQEGTGLGLGIVQSYVRLMGGEISIQDKEPGESGTCFRFSIFMKSSETFGESEAKESAADKLLLRTYQNISRSGINQCADRALAFGESFSTKGVHTLLFVKGDETARILQRWMKSLGVKVWRIQNIDLLYSTFENIKHNASSSGKSDSLSFCRTMSQNSNTEIECSSSPLPTTARNGAKKPSSGGIAIHVLVIIDLSYGNLSEIYSHLRIFVDSTPHISRRVVYLADLNTSSADLEKFKQVSCDLILRKPIHGSRLCALLRLLHEFQRTYEGHFSRDEIASKAQSLPEFHQPSHRVGEASTSKQTADGDKPLNGMRILLAEDTSVLRHLAKTMLSRFGATVESAENGLEALNLIKRALKDTASDLHDRISEVQGSSKSLLYDLVLMDCEMPIMNGYEATKYIREEEKRYGIHIPIIALTGHATPEEEKKTILAGMDFHLTKPLEIKKLLQAINFVCKI</sequence>
<accession>A0A6V7P3L5</accession>
<dbReference type="SMART" id="SM00388">
    <property type="entry name" value="HisKA"/>
    <property type="match status" value="1"/>
</dbReference>
<dbReference type="Pfam" id="PF00512">
    <property type="entry name" value="HisKA"/>
    <property type="match status" value="1"/>
</dbReference>
<keyword evidence="5" id="KW-0932">Cytokinin signaling pathway</keyword>
<feature type="region of interest" description="Disordered" evidence="8">
    <location>
        <begin position="220"/>
        <end position="241"/>
    </location>
</feature>
<dbReference type="PROSITE" id="PS50110">
    <property type="entry name" value="RESPONSE_REGULATORY"/>
    <property type="match status" value="1"/>
</dbReference>
<dbReference type="PANTHER" id="PTHR43719:SF75">
    <property type="entry name" value="HISTIDINE KINASE CKI1"/>
    <property type="match status" value="1"/>
</dbReference>
<feature type="domain" description="Response regulatory" evidence="11">
    <location>
        <begin position="1023"/>
        <end position="1163"/>
    </location>
</feature>
<dbReference type="PRINTS" id="PR00344">
    <property type="entry name" value="BCTRLSENSOR"/>
</dbReference>
<dbReference type="GO" id="GO:0009736">
    <property type="term" value="P:cytokinin-activated signaling pathway"/>
    <property type="evidence" value="ECO:0007669"/>
    <property type="project" value="UniProtKB-KW"/>
</dbReference>
<dbReference type="InterPro" id="IPR001789">
    <property type="entry name" value="Sig_transdc_resp-reg_receiver"/>
</dbReference>
<feature type="transmembrane region" description="Helical" evidence="9">
    <location>
        <begin position="93"/>
        <end position="116"/>
    </location>
</feature>
<dbReference type="CDD" id="cd00082">
    <property type="entry name" value="HisKA"/>
    <property type="match status" value="1"/>
</dbReference>
<evidence type="ECO:0000256" key="1">
    <source>
        <dbReference type="ARBA" id="ARBA00000085"/>
    </source>
</evidence>
<dbReference type="CDD" id="cd17546">
    <property type="entry name" value="REC_hyHK_CKI1_RcsC-like"/>
    <property type="match status" value="1"/>
</dbReference>
<evidence type="ECO:0000256" key="8">
    <source>
        <dbReference type="SAM" id="MobiDB-lite"/>
    </source>
</evidence>
<dbReference type="Gene3D" id="3.40.50.2300">
    <property type="match status" value="1"/>
</dbReference>
<evidence type="ECO:0000256" key="5">
    <source>
        <dbReference type="ARBA" id="ARBA00022864"/>
    </source>
</evidence>
<keyword evidence="4 7" id="KW-0597">Phosphoprotein</keyword>
<protein>
    <recommendedName>
        <fullName evidence="3">histidine kinase</fullName>
        <ecNumber evidence="3">2.7.13.3</ecNumber>
    </recommendedName>
</protein>
<dbReference type="GO" id="GO:0000155">
    <property type="term" value="F:phosphorelay sensor kinase activity"/>
    <property type="evidence" value="ECO:0007669"/>
    <property type="project" value="InterPro"/>
</dbReference>
<dbReference type="InterPro" id="IPR011006">
    <property type="entry name" value="CheY-like_superfamily"/>
</dbReference>
<keyword evidence="6" id="KW-0902">Two-component regulatory system</keyword>
<organism evidence="12">
    <name type="scientific">Ananas comosus var. bracteatus</name>
    <name type="common">red pineapple</name>
    <dbReference type="NCBI Taxonomy" id="296719"/>
    <lineage>
        <taxon>Eukaryota</taxon>
        <taxon>Viridiplantae</taxon>
        <taxon>Streptophyta</taxon>
        <taxon>Embryophyta</taxon>
        <taxon>Tracheophyta</taxon>
        <taxon>Spermatophyta</taxon>
        <taxon>Magnoliopsida</taxon>
        <taxon>Liliopsida</taxon>
        <taxon>Poales</taxon>
        <taxon>Bromeliaceae</taxon>
        <taxon>Bromelioideae</taxon>
        <taxon>Ananas</taxon>
    </lineage>
</organism>
<gene>
    <name evidence="12" type="ORF">CB5_LOCUS8640</name>
</gene>
<dbReference type="PROSITE" id="PS50109">
    <property type="entry name" value="HIS_KIN"/>
    <property type="match status" value="1"/>
</dbReference>
<dbReference type="InterPro" id="IPR004358">
    <property type="entry name" value="Sig_transdc_His_kin-like_C"/>
</dbReference>
<evidence type="ECO:0000259" key="10">
    <source>
        <dbReference type="PROSITE" id="PS50109"/>
    </source>
</evidence>
<feature type="compositionally biased region" description="Polar residues" evidence="8">
    <location>
        <begin position="869"/>
        <end position="882"/>
    </location>
</feature>
<evidence type="ECO:0000313" key="12">
    <source>
        <dbReference type="EMBL" id="CAD1825429.1"/>
    </source>
</evidence>
<feature type="domain" description="Histidine kinase" evidence="10">
    <location>
        <begin position="482"/>
        <end position="752"/>
    </location>
</feature>
<comment type="function">
    <text evidence="2">Cytokinin receptor related to bacterial two-component regulators. Functions as a histidine kinase and transmits the stress signal to a downstream MAPK cascade.</text>
</comment>
<evidence type="ECO:0000256" key="6">
    <source>
        <dbReference type="ARBA" id="ARBA00023012"/>
    </source>
</evidence>
<name>A0A6V7P3L5_ANACO</name>
<dbReference type="Pfam" id="PF00072">
    <property type="entry name" value="Response_reg"/>
    <property type="match status" value="1"/>
</dbReference>
<dbReference type="InterPro" id="IPR050956">
    <property type="entry name" value="2C_system_His_kinase"/>
</dbReference>
<evidence type="ECO:0000259" key="11">
    <source>
        <dbReference type="PROSITE" id="PS50110"/>
    </source>
</evidence>